<keyword evidence="2" id="KW-0472">Membrane</keyword>
<comment type="caution">
    <text evidence="3">The sequence shown here is derived from an EMBL/GenBank/DDBJ whole genome shotgun (WGS) entry which is preliminary data.</text>
</comment>
<keyword evidence="2" id="KW-1133">Transmembrane helix</keyword>
<accession>A0AA40ER93</accession>
<evidence type="ECO:0000256" key="2">
    <source>
        <dbReference type="SAM" id="Phobius"/>
    </source>
</evidence>
<feature type="region of interest" description="Disordered" evidence="1">
    <location>
        <begin position="215"/>
        <end position="251"/>
    </location>
</feature>
<reference evidence="3" key="1">
    <citation type="submission" date="2023-06" db="EMBL/GenBank/DDBJ databases">
        <title>Genome-scale phylogeny and comparative genomics of the fungal order Sordariales.</title>
        <authorList>
            <consortium name="Lawrence Berkeley National Laboratory"/>
            <person name="Hensen N."/>
            <person name="Bonometti L."/>
            <person name="Westerberg I."/>
            <person name="Brannstrom I.O."/>
            <person name="Guillou S."/>
            <person name="Cros-Aarteil S."/>
            <person name="Calhoun S."/>
            <person name="Haridas S."/>
            <person name="Kuo A."/>
            <person name="Mondo S."/>
            <person name="Pangilinan J."/>
            <person name="Riley R."/>
            <person name="LaButti K."/>
            <person name="Andreopoulos B."/>
            <person name="Lipzen A."/>
            <person name="Chen C."/>
            <person name="Yanf M."/>
            <person name="Daum C."/>
            <person name="Ng V."/>
            <person name="Clum A."/>
            <person name="Steindorff A."/>
            <person name="Ohm R."/>
            <person name="Martin F."/>
            <person name="Silar P."/>
            <person name="Natvig D."/>
            <person name="Lalanne C."/>
            <person name="Gautier V."/>
            <person name="Ament-velasquez S.L."/>
            <person name="Kruys A."/>
            <person name="Hutchinson M.I."/>
            <person name="Powell A.J."/>
            <person name="Barry K."/>
            <person name="Miller A.N."/>
            <person name="Grigoriev I.V."/>
            <person name="Debuchy R."/>
            <person name="Gladieux P."/>
            <person name="Thoren M.H."/>
            <person name="Johannesson H."/>
        </authorList>
    </citation>
    <scope>NUCLEOTIDE SEQUENCE</scope>
    <source>
        <strain evidence="3">SMH3187-1</strain>
    </source>
</reference>
<feature type="compositionally biased region" description="Basic and acidic residues" evidence="1">
    <location>
        <begin position="236"/>
        <end position="251"/>
    </location>
</feature>
<dbReference type="Pfam" id="PF06687">
    <property type="entry name" value="SUR7"/>
    <property type="match status" value="1"/>
</dbReference>
<protein>
    <submittedName>
        <fullName evidence="3">Uncharacterized protein</fullName>
    </submittedName>
</protein>
<name>A0AA40ER93_9PEZI</name>
<dbReference type="EMBL" id="JAUKUD010000005">
    <property type="protein sequence ID" value="KAK0744057.1"/>
    <property type="molecule type" value="Genomic_DNA"/>
</dbReference>
<proteinExistence type="predicted"/>
<keyword evidence="4" id="KW-1185">Reference proteome</keyword>
<feature type="transmembrane region" description="Helical" evidence="2">
    <location>
        <begin position="149"/>
        <end position="169"/>
    </location>
</feature>
<evidence type="ECO:0000313" key="3">
    <source>
        <dbReference type="EMBL" id="KAK0744057.1"/>
    </source>
</evidence>
<feature type="transmembrane region" description="Helical" evidence="2">
    <location>
        <begin position="181"/>
        <end position="209"/>
    </location>
</feature>
<dbReference type="Proteomes" id="UP001172155">
    <property type="component" value="Unassembled WGS sequence"/>
</dbReference>
<feature type="compositionally biased region" description="Basic and acidic residues" evidence="1">
    <location>
        <begin position="215"/>
        <end position="229"/>
    </location>
</feature>
<dbReference type="InterPro" id="IPR009571">
    <property type="entry name" value="SUR7/Rim9-like_fungi"/>
</dbReference>
<gene>
    <name evidence="3" type="ORF">B0T18DRAFT_392720</name>
</gene>
<evidence type="ECO:0000256" key="1">
    <source>
        <dbReference type="SAM" id="MobiDB-lite"/>
    </source>
</evidence>
<evidence type="ECO:0000313" key="4">
    <source>
        <dbReference type="Proteomes" id="UP001172155"/>
    </source>
</evidence>
<organism evidence="3 4">
    <name type="scientific">Schizothecium vesticola</name>
    <dbReference type="NCBI Taxonomy" id="314040"/>
    <lineage>
        <taxon>Eukaryota</taxon>
        <taxon>Fungi</taxon>
        <taxon>Dikarya</taxon>
        <taxon>Ascomycota</taxon>
        <taxon>Pezizomycotina</taxon>
        <taxon>Sordariomycetes</taxon>
        <taxon>Sordariomycetidae</taxon>
        <taxon>Sordariales</taxon>
        <taxon>Schizotheciaceae</taxon>
        <taxon>Schizothecium</taxon>
    </lineage>
</organism>
<dbReference type="AlphaFoldDB" id="A0AA40ER93"/>
<sequence>MGRLWSSLVTALSIVCTFVFLLGGISPATKDLALYRVNVTLLADGLVKLSPNNTRGLADLRHPELPTYWYWGASGICDVTPKSATRCRRSFPATQNIVKVVEESLRNTLSSDQEDVIRDFVASWDVMVNSIPSELLVDKQATYAAKSKASVALAILSLVFSFVLLVVFLTLGDDDGYGPLIALSVAWGAGIILLFVGAALSILWALGLWTCGPSRPKESSNPRRVEQESSKPAPFRNDHELSSSERWNRGDDENDDRFKRLSKHGIGFLGENQVYEWLCRSVNDFSPNQWTSSLRERAGLPSFGENERDYSDFEYHDRLGLMRTALFAAGARGLPTRPGIKYHLEVKTTLGDLTTRFFISKFQRDLIDDYHADSNHVYIIIRIFHANSVRGPQQVFLVDPFVLLRDGTLEVVKEENGGIWVEVASESDYPRLAARL</sequence>
<dbReference type="GO" id="GO:0005886">
    <property type="term" value="C:plasma membrane"/>
    <property type="evidence" value="ECO:0007669"/>
    <property type="project" value="InterPro"/>
</dbReference>
<keyword evidence="2" id="KW-0812">Transmembrane</keyword>
<feature type="transmembrane region" description="Helical" evidence="2">
    <location>
        <begin position="6"/>
        <end position="26"/>
    </location>
</feature>